<feature type="transmembrane region" description="Helical" evidence="1">
    <location>
        <begin position="227"/>
        <end position="246"/>
    </location>
</feature>
<feature type="domain" description="FeoB-type G" evidence="2">
    <location>
        <begin position="18"/>
        <end position="185"/>
    </location>
</feature>
<gene>
    <name evidence="3" type="ORF">ACFSL4_27065</name>
</gene>
<evidence type="ECO:0000313" key="3">
    <source>
        <dbReference type="EMBL" id="MFD1661759.1"/>
    </source>
</evidence>
<dbReference type="InterPro" id="IPR006073">
    <property type="entry name" value="GTP-bd"/>
</dbReference>
<feature type="transmembrane region" description="Helical" evidence="1">
    <location>
        <begin position="283"/>
        <end position="312"/>
    </location>
</feature>
<keyword evidence="1" id="KW-0472">Membrane</keyword>
<keyword evidence="1" id="KW-1133">Transmembrane helix</keyword>
<evidence type="ECO:0000313" key="4">
    <source>
        <dbReference type="Proteomes" id="UP001597261"/>
    </source>
</evidence>
<feature type="transmembrane region" description="Helical" evidence="1">
    <location>
        <begin position="403"/>
        <end position="426"/>
    </location>
</feature>
<dbReference type="InterPro" id="IPR050860">
    <property type="entry name" value="FeoB_GTPase"/>
</dbReference>
<dbReference type="SUPFAM" id="SSF52540">
    <property type="entry name" value="P-loop containing nucleoside triphosphate hydrolases"/>
    <property type="match status" value="1"/>
</dbReference>
<dbReference type="PANTHER" id="PTHR43185:SF1">
    <property type="entry name" value="FE(2+) TRANSPORTER FEOB"/>
    <property type="match status" value="1"/>
</dbReference>
<dbReference type="Pfam" id="PF07664">
    <property type="entry name" value="FeoB_C"/>
    <property type="match status" value="1"/>
</dbReference>
<sequence length="649" mass="69268">MTAGCHGAVEPGDMAAQECRIALVGSPNSGKSSIFNGLTGLNTKTGNYPGVTVSRFVGTCRTGAGRCLVEDLPGTYSLTPLSPDEQVAVDVLDGRTEHTARPDALLVVVDATTLRRSLGLVAQVLARGLPACVVVTFMDELTQRQGHLDIDAFAQALGVPVVPVIGHRGRGLEQLRDRLTTWQTWASPPLAPPTEPGERDAWAESVLSFAGYRAPEVHRVTWRIDGVLLHPLWGTVVFFAVMVLFFQTVFTFAAPLQGSVEALFGWLSGLVREHVGNRWLSGLLGDALIGGVGGVLVFVPQILLLFLLLALFEGVGYMSRAAFLMDRVMARAGLEGRAFVALLSSFACAVPGIMATRTLPSAKDRLATMMAAPLVTCSARLPVYVLLIGLLVDPSDHVGPFGAQGLIMFGLYLLGAVSAMVAAWVFKKIGDLRGPLVPFFMEMPPYRLPAPRAVLIAMGSSVRAFLRKCTTVIVATSIGLWLLLNLPLHSAAQMRADGVDTSSHAAVTAYAVDHSYAADLGRLVGPVFDPLGFDWRINVGVLSAQSARETFVATLGQVAAAEDPVQPKQALRTMTYPDGPRAGQPLFTAPTIAALLVYFSYALQCTATVAVIRRETGTWKWPAIAFTYLTAVAWLMAYAVRTVTVALGG</sequence>
<dbReference type="InterPro" id="IPR030389">
    <property type="entry name" value="G_FEOB_dom"/>
</dbReference>
<dbReference type="Pfam" id="PF07670">
    <property type="entry name" value="Gate"/>
    <property type="match status" value="2"/>
</dbReference>
<keyword evidence="4" id="KW-1185">Reference proteome</keyword>
<dbReference type="PROSITE" id="PS51711">
    <property type="entry name" value="G_FEOB"/>
    <property type="match status" value="1"/>
</dbReference>
<dbReference type="PRINTS" id="PR00326">
    <property type="entry name" value="GTP1OBG"/>
</dbReference>
<comment type="caution">
    <text evidence="3">The sequence shown here is derived from an EMBL/GenBank/DDBJ whole genome shotgun (WGS) entry which is preliminary data.</text>
</comment>
<dbReference type="InterPro" id="IPR011642">
    <property type="entry name" value="Gate_dom"/>
</dbReference>
<reference evidence="4" key="1">
    <citation type="journal article" date="2019" name="Int. J. Syst. Evol. Microbiol.">
        <title>The Global Catalogue of Microorganisms (GCM) 10K type strain sequencing project: providing services to taxonomists for standard genome sequencing and annotation.</title>
        <authorList>
            <consortium name="The Broad Institute Genomics Platform"/>
            <consortium name="The Broad Institute Genome Sequencing Center for Infectious Disease"/>
            <person name="Wu L."/>
            <person name="Ma J."/>
        </authorList>
    </citation>
    <scope>NUCLEOTIDE SEQUENCE [LARGE SCALE GENOMIC DNA]</scope>
    <source>
        <strain evidence="4">CGMCC 1.12470</strain>
    </source>
</reference>
<feature type="transmembrane region" description="Helical" evidence="1">
    <location>
        <begin position="465"/>
        <end position="484"/>
    </location>
</feature>
<evidence type="ECO:0000259" key="2">
    <source>
        <dbReference type="PROSITE" id="PS51711"/>
    </source>
</evidence>
<dbReference type="EMBL" id="JBHUDX010000083">
    <property type="protein sequence ID" value="MFD1661759.1"/>
    <property type="molecule type" value="Genomic_DNA"/>
</dbReference>
<accession>A0ABW4IWH3</accession>
<dbReference type="Proteomes" id="UP001597261">
    <property type="component" value="Unassembled WGS sequence"/>
</dbReference>
<proteinExistence type="predicted"/>
<keyword evidence="1" id="KW-0812">Transmembrane</keyword>
<protein>
    <submittedName>
        <fullName evidence="3">Ferrous iron transporter B</fullName>
    </submittedName>
</protein>
<organism evidence="3 4">
    <name type="scientific">Streptomyces caeni</name>
    <dbReference type="NCBI Taxonomy" id="2307231"/>
    <lineage>
        <taxon>Bacteria</taxon>
        <taxon>Bacillati</taxon>
        <taxon>Actinomycetota</taxon>
        <taxon>Actinomycetes</taxon>
        <taxon>Kitasatosporales</taxon>
        <taxon>Streptomycetaceae</taxon>
        <taxon>Streptomyces</taxon>
    </lineage>
</organism>
<evidence type="ECO:0000256" key="1">
    <source>
        <dbReference type="SAM" id="Phobius"/>
    </source>
</evidence>
<feature type="transmembrane region" description="Helical" evidence="1">
    <location>
        <begin position="619"/>
        <end position="640"/>
    </location>
</feature>
<dbReference type="Pfam" id="PF02421">
    <property type="entry name" value="FeoB_N"/>
    <property type="match status" value="1"/>
</dbReference>
<name>A0ABW4IWH3_9ACTN</name>
<dbReference type="InterPro" id="IPR027417">
    <property type="entry name" value="P-loop_NTPase"/>
</dbReference>
<dbReference type="CDD" id="cd01879">
    <property type="entry name" value="FeoB"/>
    <property type="match status" value="1"/>
</dbReference>
<dbReference type="Gene3D" id="3.40.50.300">
    <property type="entry name" value="P-loop containing nucleotide triphosphate hydrolases"/>
    <property type="match status" value="1"/>
</dbReference>
<dbReference type="PANTHER" id="PTHR43185">
    <property type="entry name" value="FERROUS IRON TRANSPORT PROTEIN B"/>
    <property type="match status" value="1"/>
</dbReference>
<dbReference type="RefSeq" id="WP_381088171.1">
    <property type="nucleotide sequence ID" value="NZ_JBHUDX010000083.1"/>
</dbReference>
<dbReference type="InterPro" id="IPR011640">
    <property type="entry name" value="Fe2_transport_prot_B_C"/>
</dbReference>
<feature type="transmembrane region" description="Helical" evidence="1">
    <location>
        <begin position="332"/>
        <end position="354"/>
    </location>
</feature>
<feature type="transmembrane region" description="Helical" evidence="1">
    <location>
        <begin position="366"/>
        <end position="391"/>
    </location>
</feature>
<feature type="transmembrane region" description="Helical" evidence="1">
    <location>
        <begin position="592"/>
        <end position="612"/>
    </location>
</feature>